<keyword evidence="1" id="KW-1133">Transmembrane helix</keyword>
<dbReference type="AlphaFoldDB" id="A0A1F7XWB7"/>
<dbReference type="EMBL" id="MGGB01000015">
    <property type="protein sequence ID" value="OGM19326.1"/>
    <property type="molecule type" value="Genomic_DNA"/>
</dbReference>
<keyword evidence="1" id="KW-0812">Transmembrane</keyword>
<comment type="caution">
    <text evidence="2">The sequence shown here is derived from an EMBL/GenBank/DDBJ whole genome shotgun (WGS) entry which is preliminary data.</text>
</comment>
<reference evidence="2 3" key="1">
    <citation type="journal article" date="2016" name="Nat. Commun.">
        <title>Thousands of microbial genomes shed light on interconnected biogeochemical processes in an aquifer system.</title>
        <authorList>
            <person name="Anantharaman K."/>
            <person name="Brown C.T."/>
            <person name="Hug L.A."/>
            <person name="Sharon I."/>
            <person name="Castelle C.J."/>
            <person name="Probst A.J."/>
            <person name="Thomas B.C."/>
            <person name="Singh A."/>
            <person name="Wilkins M.J."/>
            <person name="Karaoz U."/>
            <person name="Brodie E.L."/>
            <person name="Williams K.H."/>
            <person name="Hubbard S.S."/>
            <person name="Banfield J.F."/>
        </authorList>
    </citation>
    <scope>NUCLEOTIDE SEQUENCE [LARGE SCALE GENOMIC DNA]</scope>
</reference>
<dbReference type="Proteomes" id="UP000178446">
    <property type="component" value="Unassembled WGS sequence"/>
</dbReference>
<accession>A0A1F7XWB7</accession>
<sequence>MKVQMKQLIVVLAVVIVVLGGIYFFLTRDRMEKNRLVDVVQPEISGPQKGEKGYNETETRVTVGTKEVQAGVFDRVEAGKIYYKTSDGFTIESELTSDQVVLSCYTGELTGVGQIDYAYVTDVKVYTPQTIGNVILKGEPMVALASADAIGLYKTNTIVIDASKCPK</sequence>
<feature type="transmembrane region" description="Helical" evidence="1">
    <location>
        <begin position="6"/>
        <end position="26"/>
    </location>
</feature>
<organism evidence="2 3">
    <name type="scientific">Candidatus Woesebacteria bacterium RIFCSPHIGHO2_01_FULL_37_10</name>
    <dbReference type="NCBI Taxonomy" id="1802489"/>
    <lineage>
        <taxon>Bacteria</taxon>
        <taxon>Candidatus Woeseibacteriota</taxon>
    </lineage>
</organism>
<evidence type="ECO:0000313" key="2">
    <source>
        <dbReference type="EMBL" id="OGM19326.1"/>
    </source>
</evidence>
<gene>
    <name evidence="2" type="ORF">A2685_00635</name>
</gene>
<protein>
    <submittedName>
        <fullName evidence="2">Uncharacterized protein</fullName>
    </submittedName>
</protein>
<proteinExistence type="predicted"/>
<evidence type="ECO:0000256" key="1">
    <source>
        <dbReference type="SAM" id="Phobius"/>
    </source>
</evidence>
<name>A0A1F7XWB7_9BACT</name>
<evidence type="ECO:0000313" key="3">
    <source>
        <dbReference type="Proteomes" id="UP000178446"/>
    </source>
</evidence>
<keyword evidence="1" id="KW-0472">Membrane</keyword>